<dbReference type="EMBL" id="CP036271">
    <property type="protein sequence ID" value="QDT52356.1"/>
    <property type="molecule type" value="Genomic_DNA"/>
</dbReference>
<dbReference type="InterPro" id="IPR011429">
    <property type="entry name" value="Cyt_c_Planctomycete-type"/>
</dbReference>
<dbReference type="Pfam" id="PF07587">
    <property type="entry name" value="PSD1"/>
    <property type="match status" value="1"/>
</dbReference>
<organism evidence="6 7">
    <name type="scientific">Caulifigura coniformis</name>
    <dbReference type="NCBI Taxonomy" id="2527983"/>
    <lineage>
        <taxon>Bacteria</taxon>
        <taxon>Pseudomonadati</taxon>
        <taxon>Planctomycetota</taxon>
        <taxon>Planctomycetia</taxon>
        <taxon>Planctomycetales</taxon>
        <taxon>Planctomycetaceae</taxon>
        <taxon>Caulifigura</taxon>
    </lineage>
</organism>
<proteinExistence type="predicted"/>
<dbReference type="PROSITE" id="PS51007">
    <property type="entry name" value="CYTC"/>
    <property type="match status" value="1"/>
</dbReference>
<dbReference type="Pfam" id="PF07635">
    <property type="entry name" value="PSCyt1"/>
    <property type="match status" value="1"/>
</dbReference>
<gene>
    <name evidence="6" type="ORF">Pan44_03660</name>
</gene>
<protein>
    <submittedName>
        <fullName evidence="6">Planctomycete cytochrome C</fullName>
    </submittedName>
</protein>
<keyword evidence="1 4" id="KW-0349">Heme</keyword>
<dbReference type="GO" id="GO:0009055">
    <property type="term" value="F:electron transfer activity"/>
    <property type="evidence" value="ECO:0007669"/>
    <property type="project" value="InterPro"/>
</dbReference>
<feature type="domain" description="Cytochrome c" evidence="5">
    <location>
        <begin position="49"/>
        <end position="149"/>
    </location>
</feature>
<keyword evidence="7" id="KW-1185">Reference proteome</keyword>
<dbReference type="InterPro" id="IPR011444">
    <property type="entry name" value="DUF1549"/>
</dbReference>
<evidence type="ECO:0000256" key="4">
    <source>
        <dbReference type="PROSITE-ProRule" id="PRU00433"/>
    </source>
</evidence>
<dbReference type="PANTHER" id="PTHR35889:SF3">
    <property type="entry name" value="F-BOX DOMAIN-CONTAINING PROTEIN"/>
    <property type="match status" value="1"/>
</dbReference>
<dbReference type="InterPro" id="IPR022655">
    <property type="entry name" value="DUF1553"/>
</dbReference>
<evidence type="ECO:0000259" key="5">
    <source>
        <dbReference type="PROSITE" id="PS51007"/>
    </source>
</evidence>
<dbReference type="InterPro" id="IPR036909">
    <property type="entry name" value="Cyt_c-like_dom_sf"/>
</dbReference>
<keyword evidence="3 4" id="KW-0408">Iron</keyword>
<evidence type="ECO:0000256" key="2">
    <source>
        <dbReference type="ARBA" id="ARBA00022723"/>
    </source>
</evidence>
<sequence>MATARKAAGVTTLGIAEDALKMMRSSLLLLTLGLLLAAPAAAEDKSSPPIDPAGITFFETKIRPVLVQHCYSCHSQESGKAEGELRVDSRDAIRKGGDRGPAVVPGDPASSWLLIAAAHKDDDLKMPPKAERLSDAALADLRKWIEMGAPDPRDAASASKLAKKEFWASRPIAEVSPPAVKDGDWSKGPIDQFVLAKLEAEGLAPSPDASRPTLLRRLYFDLTGLPPGPADLARFLQRCDADGEDASLAAEVDSLLTTAQFGEHWGRHWLDVARFAESSGKEANITFPYAWRYRDYVIDSVTADVPYDRFLQEQIAGDLLPAANDADRARLWIATAFLAIGPKNLDEGNEPQFTADLIDEQIDTVTRAVLSNSVACARCHDHKFDPFSMEDYYGLAGVFRSTKTYFGTAVSPSNRVGGDPLVLPKVEGQKVLHASIPAKKVEDLKAKLAALRKEEEEKKAASWKAILEKRDASGIYTLQDALRIFWQTGGIEGELERVSDTGEALPLTMGAKDATEIKDSPLYERGDVARAKGSVPRAIPASLRFEGCEPIPADQSGRLQVAHWLTSPQNPITPRVFVNRVWHHLIGAGLVKSVDNFGSTGDLPSHPELLDHLASRFVNEGWSLKKLVRQIVLSRTYRQSSQFRRDAFDKDPDNRLVWRAAKRRLTAEAIRDAMLATSGELDPARPDGSLVGRVIGDRPVSLVGLDARLPKDLDGSTQRSVYLPVIRDRLPDILELFDFAEPSLVTGERETTNVPTQALYLMNSPFVIARAKAFAGRLQEATSSPDEQVTQAFQLCFGRDPLPEEKARASAFLSQPVQAKDESFGVLEVFCQSMLSTAEFRNLD</sequence>
<evidence type="ECO:0000256" key="1">
    <source>
        <dbReference type="ARBA" id="ARBA00022617"/>
    </source>
</evidence>
<dbReference type="Pfam" id="PF07583">
    <property type="entry name" value="PSCyt2"/>
    <property type="match status" value="1"/>
</dbReference>
<dbReference type="SUPFAM" id="SSF46626">
    <property type="entry name" value="Cytochrome c"/>
    <property type="match status" value="1"/>
</dbReference>
<evidence type="ECO:0000256" key="3">
    <source>
        <dbReference type="ARBA" id="ARBA00023004"/>
    </source>
</evidence>
<dbReference type="AlphaFoldDB" id="A0A517S8A3"/>
<dbReference type="InParanoid" id="A0A517S8A3"/>
<dbReference type="InterPro" id="IPR009056">
    <property type="entry name" value="Cyt_c-like_dom"/>
</dbReference>
<name>A0A517S8A3_9PLAN</name>
<evidence type="ECO:0000313" key="6">
    <source>
        <dbReference type="EMBL" id="QDT52356.1"/>
    </source>
</evidence>
<dbReference type="Proteomes" id="UP000315700">
    <property type="component" value="Chromosome"/>
</dbReference>
<dbReference type="GO" id="GO:0020037">
    <property type="term" value="F:heme binding"/>
    <property type="evidence" value="ECO:0007669"/>
    <property type="project" value="InterPro"/>
</dbReference>
<dbReference type="KEGG" id="ccos:Pan44_03660"/>
<evidence type="ECO:0000313" key="7">
    <source>
        <dbReference type="Proteomes" id="UP000315700"/>
    </source>
</evidence>
<reference evidence="6 7" key="1">
    <citation type="submission" date="2019-02" db="EMBL/GenBank/DDBJ databases">
        <title>Deep-cultivation of Planctomycetes and their phenomic and genomic characterization uncovers novel biology.</title>
        <authorList>
            <person name="Wiegand S."/>
            <person name="Jogler M."/>
            <person name="Boedeker C."/>
            <person name="Pinto D."/>
            <person name="Vollmers J."/>
            <person name="Rivas-Marin E."/>
            <person name="Kohn T."/>
            <person name="Peeters S.H."/>
            <person name="Heuer A."/>
            <person name="Rast P."/>
            <person name="Oberbeckmann S."/>
            <person name="Bunk B."/>
            <person name="Jeske O."/>
            <person name="Meyerdierks A."/>
            <person name="Storesund J.E."/>
            <person name="Kallscheuer N."/>
            <person name="Luecker S."/>
            <person name="Lage O.M."/>
            <person name="Pohl T."/>
            <person name="Merkel B.J."/>
            <person name="Hornburger P."/>
            <person name="Mueller R.-W."/>
            <person name="Bruemmer F."/>
            <person name="Labrenz M."/>
            <person name="Spormann A.M."/>
            <person name="Op den Camp H."/>
            <person name="Overmann J."/>
            <person name="Amann R."/>
            <person name="Jetten M.S.M."/>
            <person name="Mascher T."/>
            <person name="Medema M.H."/>
            <person name="Devos D.P."/>
            <person name="Kaster A.-K."/>
            <person name="Ovreas L."/>
            <person name="Rohde M."/>
            <person name="Galperin M.Y."/>
            <person name="Jogler C."/>
        </authorList>
    </citation>
    <scope>NUCLEOTIDE SEQUENCE [LARGE SCALE GENOMIC DNA]</scope>
    <source>
        <strain evidence="6 7">Pan44</strain>
    </source>
</reference>
<dbReference type="PANTHER" id="PTHR35889">
    <property type="entry name" value="CYCLOINULO-OLIGOSACCHARIDE FRUCTANOTRANSFERASE-RELATED"/>
    <property type="match status" value="1"/>
</dbReference>
<keyword evidence="2 4" id="KW-0479">Metal-binding</keyword>
<accession>A0A517S8A3</accession>
<dbReference type="GO" id="GO:0046872">
    <property type="term" value="F:metal ion binding"/>
    <property type="evidence" value="ECO:0007669"/>
    <property type="project" value="UniProtKB-KW"/>
</dbReference>